<evidence type="ECO:0008006" key="4">
    <source>
        <dbReference type="Google" id="ProtNLM"/>
    </source>
</evidence>
<dbReference type="InterPro" id="IPR010985">
    <property type="entry name" value="Ribbon_hlx_hlx"/>
</dbReference>
<dbReference type="InterPro" id="IPR013321">
    <property type="entry name" value="Arc_rbn_hlx_hlx"/>
</dbReference>
<name>A0A564ZGQ4_9BACT</name>
<accession>A0A564ZGQ4</accession>
<feature type="compositionally biased region" description="Basic and acidic residues" evidence="1">
    <location>
        <begin position="69"/>
        <end position="79"/>
    </location>
</feature>
<gene>
    <name evidence="2" type="ORF">MELA_00858</name>
</gene>
<dbReference type="EMBL" id="CABIKM010000014">
    <property type="protein sequence ID" value="VUZ84485.1"/>
    <property type="molecule type" value="Genomic_DNA"/>
</dbReference>
<proteinExistence type="predicted"/>
<dbReference type="GO" id="GO:0006355">
    <property type="term" value="P:regulation of DNA-templated transcription"/>
    <property type="evidence" value="ECO:0007669"/>
    <property type="project" value="InterPro"/>
</dbReference>
<dbReference type="AlphaFoldDB" id="A0A564ZGQ4"/>
<sequence>MPTVTARAPKFKVTVTLSPDVVHQLDAILSSPEAGSRSRLVEEALRQWLHDHARRELERQIEQYYRSLSKDERKEDRQWSRLAARSAGRLWDK</sequence>
<reference evidence="2 3" key="1">
    <citation type="submission" date="2019-07" db="EMBL/GenBank/DDBJ databases">
        <authorList>
            <person name="Cremers G."/>
        </authorList>
    </citation>
    <scope>NUCLEOTIDE SEQUENCE [LARGE SCALE GENOMIC DNA]</scope>
</reference>
<evidence type="ECO:0000313" key="2">
    <source>
        <dbReference type="EMBL" id="VUZ84485.1"/>
    </source>
</evidence>
<evidence type="ECO:0000256" key="1">
    <source>
        <dbReference type="SAM" id="MobiDB-lite"/>
    </source>
</evidence>
<dbReference type="Proteomes" id="UP000334340">
    <property type="component" value="Unassembled WGS sequence"/>
</dbReference>
<feature type="region of interest" description="Disordered" evidence="1">
    <location>
        <begin position="69"/>
        <end position="93"/>
    </location>
</feature>
<dbReference type="SUPFAM" id="SSF47598">
    <property type="entry name" value="Ribbon-helix-helix"/>
    <property type="match status" value="1"/>
</dbReference>
<evidence type="ECO:0000313" key="3">
    <source>
        <dbReference type="Proteomes" id="UP000334340"/>
    </source>
</evidence>
<dbReference type="Gene3D" id="1.10.1220.10">
    <property type="entry name" value="Met repressor-like"/>
    <property type="match status" value="1"/>
</dbReference>
<protein>
    <recommendedName>
        <fullName evidence="4">Ribbon-helix-helix protein CopG domain-containing protein</fullName>
    </recommendedName>
</protein>
<organism evidence="2 3">
    <name type="scientific">Candidatus Methylomirabilis lanthanidiphila</name>
    <dbReference type="NCBI Taxonomy" id="2211376"/>
    <lineage>
        <taxon>Bacteria</taxon>
        <taxon>Candidatus Methylomirabilota</taxon>
        <taxon>Candidatus Methylomirabilia</taxon>
        <taxon>Candidatus Methylomirabilales</taxon>
        <taxon>Candidatus Methylomirabilaceae</taxon>
        <taxon>Candidatus Methylomirabilis</taxon>
    </lineage>
</organism>
<keyword evidence="3" id="KW-1185">Reference proteome</keyword>